<organism evidence="3 4">
    <name type="scientific">Paramuricea clavata</name>
    <name type="common">Red gorgonian</name>
    <name type="synonym">Violescent sea-whip</name>
    <dbReference type="NCBI Taxonomy" id="317549"/>
    <lineage>
        <taxon>Eukaryota</taxon>
        <taxon>Metazoa</taxon>
        <taxon>Cnidaria</taxon>
        <taxon>Anthozoa</taxon>
        <taxon>Octocorallia</taxon>
        <taxon>Malacalcyonacea</taxon>
        <taxon>Plexauridae</taxon>
        <taxon>Paramuricea</taxon>
    </lineage>
</organism>
<comment type="caution">
    <text evidence="3">The sequence shown here is derived from an EMBL/GenBank/DDBJ whole genome shotgun (WGS) entry which is preliminary data.</text>
</comment>
<feature type="non-terminal residue" evidence="3">
    <location>
        <position position="1"/>
    </location>
</feature>
<dbReference type="PANTHER" id="PTHR31751:SF42">
    <property type="entry name" value="PROTEIN CBG10204"/>
    <property type="match status" value="1"/>
</dbReference>
<evidence type="ECO:0000313" key="3">
    <source>
        <dbReference type="EMBL" id="CAB4002145.1"/>
    </source>
</evidence>
<sequence>MKITRPPAPWLNAEDIKQLQSERNKLRHLAHATKKDSIWQLFRGIRNKIKTRIKEAKRSFYRKALSSRKPKDLWRTIHRILHPSQQKISADSNVLNHHFSTTSQRLLGTSPSSSDDLRNLINTFPDNTNHSFTLRPATFREVLNEIKGLRSDCSTGTDQIPVKYIKLAADWIASPLTHIINHYISNNSFPKIWKLARVSPIPKTDHPVELDDFRPIAILPALSKIYEHLVLKQLLLYIEDHNILHSGMSGYRKGHSTNSVLLRIRDDIIRAMKKGEVTLIAFADFSKAFDTVEYATVFKKLHNVGFSHDAIYWVLNYLAGRKQYVQIDEKQSQVVDVQFGVPQGSILGPVLFNLYVNDLEPDLECSCYQYADDTTLYRHSVPSKIHECAKKLQDAMTVLENWAVESNLALNETKTKQMLITTSKMSRVHGLDTVVPDIRVKAQTLEKVEEFKLLGTWESAKKGESSSENEVESQSVSNLESLEELPNQPTGPSETVETEILRFSNTRVKSTQTSTKKPAKRTVRTQTLMTSTSTFFQTPAATRSVETQMLTTSDLTCAMEMEYSTTSPSPASGAQPVDSVTLTMPDNVTTIRADSTQTTVTEVDMESVKSSSSSTAETVTLHSDLNVPIKTSSTESDESSEEDIDSEKRTILMHGKPPQEQVKFIVFEEAILDIFGKCAQCGAKCIVTMENQIGSSCSSCTTKAEHSFEWSTAPSLFKMPAFHLLLASGILATGMESSKVLRLFNALNIPNLQQRELSNILKNYVIPAVYEVWQEEQSARLREIQGHEIVIASDMRVDSPGHSGVFGSGSTLNMGRNVVLDTQVIKSTEVKNSNAMELESLKRQLKYLEDNRVEVNKLVTDRHIQVSAYMANEKREVEHSYDVWHVAKGSAAYKKLEEMLTRPRLIAAILLDCTAQTCTTTKIATGNFTLEAICSFTATRIYTKITIQYTSFTWPWKPLKIYIHLKARLNIYYNFLRISSKMADEVYIFEKKRDFENQVERIFHELSRIE</sequence>
<feature type="compositionally biased region" description="Low complexity" evidence="2">
    <location>
        <begin position="466"/>
        <end position="488"/>
    </location>
</feature>
<dbReference type="Pfam" id="PF00078">
    <property type="entry name" value="RVT_1"/>
    <property type="match status" value="1"/>
</dbReference>
<dbReference type="PROSITE" id="PS50878">
    <property type="entry name" value="RT_POL"/>
    <property type="match status" value="1"/>
</dbReference>
<feature type="coiled-coil region" evidence="1">
    <location>
        <begin position="831"/>
        <end position="858"/>
    </location>
</feature>
<dbReference type="PANTHER" id="PTHR31751">
    <property type="entry name" value="SI:CH211-108C17.2-RELATED-RELATED"/>
    <property type="match status" value="1"/>
</dbReference>
<accession>A0A6S7H8K2</accession>
<evidence type="ECO:0000256" key="2">
    <source>
        <dbReference type="SAM" id="MobiDB-lite"/>
    </source>
</evidence>
<feature type="region of interest" description="Disordered" evidence="2">
    <location>
        <begin position="597"/>
        <end position="646"/>
    </location>
</feature>
<dbReference type="InterPro" id="IPR043502">
    <property type="entry name" value="DNA/RNA_pol_sf"/>
</dbReference>
<proteinExistence type="predicted"/>
<dbReference type="AlphaFoldDB" id="A0A6S7H8K2"/>
<dbReference type="OrthoDB" id="5953030at2759"/>
<feature type="compositionally biased region" description="Polar residues" evidence="2">
    <location>
        <begin position="503"/>
        <end position="516"/>
    </location>
</feature>
<dbReference type="EMBL" id="CACRXK020004269">
    <property type="protein sequence ID" value="CAB4002145.1"/>
    <property type="molecule type" value="Genomic_DNA"/>
</dbReference>
<feature type="compositionally biased region" description="Low complexity" evidence="2">
    <location>
        <begin position="608"/>
        <end position="620"/>
    </location>
</feature>
<reference evidence="3" key="1">
    <citation type="submission" date="2020-04" db="EMBL/GenBank/DDBJ databases">
        <authorList>
            <person name="Alioto T."/>
            <person name="Alioto T."/>
            <person name="Gomez Garrido J."/>
        </authorList>
    </citation>
    <scope>NUCLEOTIDE SEQUENCE</scope>
    <source>
        <strain evidence="3">A484AB</strain>
    </source>
</reference>
<dbReference type="InterPro" id="IPR000477">
    <property type="entry name" value="RT_dom"/>
</dbReference>
<evidence type="ECO:0000313" key="4">
    <source>
        <dbReference type="Proteomes" id="UP001152795"/>
    </source>
</evidence>
<feature type="region of interest" description="Disordered" evidence="2">
    <location>
        <begin position="462"/>
        <end position="523"/>
    </location>
</feature>
<gene>
    <name evidence="3" type="ORF">PACLA_8A084742</name>
</gene>
<protein>
    <submittedName>
        <fullName evidence="3">Uncharacterized protein</fullName>
    </submittedName>
</protein>
<evidence type="ECO:0000256" key="1">
    <source>
        <dbReference type="SAM" id="Coils"/>
    </source>
</evidence>
<dbReference type="CDD" id="cd01650">
    <property type="entry name" value="RT_nLTR_like"/>
    <property type="match status" value="1"/>
</dbReference>
<name>A0A6S7H8K2_PARCT</name>
<dbReference type="SUPFAM" id="SSF56672">
    <property type="entry name" value="DNA/RNA polymerases"/>
    <property type="match status" value="1"/>
</dbReference>
<keyword evidence="1" id="KW-0175">Coiled coil</keyword>
<feature type="compositionally biased region" description="Acidic residues" evidence="2">
    <location>
        <begin position="635"/>
        <end position="645"/>
    </location>
</feature>
<dbReference type="Proteomes" id="UP001152795">
    <property type="component" value="Unassembled WGS sequence"/>
</dbReference>
<keyword evidence="4" id="KW-1185">Reference proteome</keyword>